<dbReference type="Proteomes" id="UP000011087">
    <property type="component" value="Unassembled WGS sequence"/>
</dbReference>
<dbReference type="InterPro" id="IPR004038">
    <property type="entry name" value="Ribosomal_eL8/eL30/eS12/Gad45"/>
</dbReference>
<keyword evidence="6" id="KW-1185">Reference proteome</keyword>
<organism evidence="4">
    <name type="scientific">Guillardia theta (strain CCMP2712)</name>
    <name type="common">Cryptophyte</name>
    <dbReference type="NCBI Taxonomy" id="905079"/>
    <lineage>
        <taxon>Eukaryota</taxon>
        <taxon>Cryptophyceae</taxon>
        <taxon>Pyrenomonadales</taxon>
        <taxon>Geminigeraceae</taxon>
        <taxon>Guillardia</taxon>
    </lineage>
</organism>
<dbReference type="OrthoDB" id="273452at2759"/>
<evidence type="ECO:0000313" key="4">
    <source>
        <dbReference type="EMBL" id="EKX44513.1"/>
    </source>
</evidence>
<dbReference type="RefSeq" id="XP_005831493.1">
    <property type="nucleotide sequence ID" value="XM_005831436.1"/>
</dbReference>
<dbReference type="KEGG" id="gtt:GUITHDRAFT_109633"/>
<reference evidence="4 6" key="1">
    <citation type="journal article" date="2012" name="Nature">
        <title>Algal genomes reveal evolutionary mosaicism and the fate of nucleomorphs.</title>
        <authorList>
            <consortium name="DOE Joint Genome Institute"/>
            <person name="Curtis B.A."/>
            <person name="Tanifuji G."/>
            <person name="Burki F."/>
            <person name="Gruber A."/>
            <person name="Irimia M."/>
            <person name="Maruyama S."/>
            <person name="Arias M.C."/>
            <person name="Ball S.G."/>
            <person name="Gile G.H."/>
            <person name="Hirakawa Y."/>
            <person name="Hopkins J.F."/>
            <person name="Kuo A."/>
            <person name="Rensing S.A."/>
            <person name="Schmutz J."/>
            <person name="Symeonidi A."/>
            <person name="Elias M."/>
            <person name="Eveleigh R.J."/>
            <person name="Herman E.K."/>
            <person name="Klute M.J."/>
            <person name="Nakayama T."/>
            <person name="Obornik M."/>
            <person name="Reyes-Prieto A."/>
            <person name="Armbrust E.V."/>
            <person name="Aves S.J."/>
            <person name="Beiko R.G."/>
            <person name="Coutinho P."/>
            <person name="Dacks J.B."/>
            <person name="Durnford D.G."/>
            <person name="Fast N.M."/>
            <person name="Green B.R."/>
            <person name="Grisdale C.J."/>
            <person name="Hempel F."/>
            <person name="Henrissat B."/>
            <person name="Hoppner M.P."/>
            <person name="Ishida K."/>
            <person name="Kim E."/>
            <person name="Koreny L."/>
            <person name="Kroth P.G."/>
            <person name="Liu Y."/>
            <person name="Malik S.B."/>
            <person name="Maier U.G."/>
            <person name="McRose D."/>
            <person name="Mock T."/>
            <person name="Neilson J.A."/>
            <person name="Onodera N.T."/>
            <person name="Poole A.M."/>
            <person name="Pritham E.J."/>
            <person name="Richards T.A."/>
            <person name="Rocap G."/>
            <person name="Roy S.W."/>
            <person name="Sarai C."/>
            <person name="Schaack S."/>
            <person name="Shirato S."/>
            <person name="Slamovits C.H."/>
            <person name="Spencer D.F."/>
            <person name="Suzuki S."/>
            <person name="Worden A.Z."/>
            <person name="Zauner S."/>
            <person name="Barry K."/>
            <person name="Bell C."/>
            <person name="Bharti A.K."/>
            <person name="Crow J.A."/>
            <person name="Grimwood J."/>
            <person name="Kramer R."/>
            <person name="Lindquist E."/>
            <person name="Lucas S."/>
            <person name="Salamov A."/>
            <person name="McFadden G.I."/>
            <person name="Lane C.E."/>
            <person name="Keeling P.J."/>
            <person name="Gray M.W."/>
            <person name="Grigoriev I.V."/>
            <person name="Archibald J.M."/>
        </authorList>
    </citation>
    <scope>NUCLEOTIDE SEQUENCE</scope>
    <source>
        <strain evidence="4 6">CCMP2712</strain>
    </source>
</reference>
<dbReference type="Pfam" id="PF05057">
    <property type="entry name" value="DUF676"/>
    <property type="match status" value="1"/>
</dbReference>
<evidence type="ECO:0000256" key="1">
    <source>
        <dbReference type="SAM" id="MobiDB-lite"/>
    </source>
</evidence>
<dbReference type="PANTHER" id="PTHR12482:SF62">
    <property type="entry name" value="LIPASE ROG1-RELATED"/>
    <property type="match status" value="1"/>
</dbReference>
<sequence>MLRRPGKGASTLASILLRSQNRGHLLSSKQDFTVNQIRVALAVASFLLQSTKANCWQGSNAFVKNIAFANRFSISQPFSLLRKISQFRSSGMSSRDTSPLHAQKEAYVNADPTGDSSKTQDVFRGVLQLLNYKQMLASRTEDIARRRRKSSVSSSGPEHLIVLVHGLAGTADDLAYLKRSVDSQDGTLKNTLVYLAKCNEDKTRDGVEAGGWRLAKEIVELVEEVPSLQRISFVGNSLGGLYSRYAIAVLHREGGGGRQEEDLVCGLKPDTFVTTATPHLGVRRFTYLPIPDQLHGLAPVFVGRTGDDLFMLGKEGDEPPLLLLMSTCEVFLRGLRSFSRRRAYANLEGDFLVPFGTAAFMVEDGRAGWGILEKGTSEDFEKKSRRILNQSQVVCEMMVDAHEEQVSSDRIRSANGKSDSEALMATALNSCGWSKVGVRFSSPLPLAHNKICALEGGGLLRAPVRAVPAEERTMKSSSLGTSSKGMLLIVDGMKARLRGGYNPFKDERNPYSGEDFSTDLSSSSVEPEFAEPLRDDLSRDEAIAKWCQEEEARAAAFDRIPPNPIAIPRSDEKLTEEILRLVHSYAKHSQQLLEKVKGIRREMKKYKPMEKRDWDEGKVDRNYKKWMASRELLKRDLNPILIERNPNETILEALKGNLTDLTKKNHFFQNIRSINKLLLQGQMNGSFIMIMAADVIPFDIVGHLPVCCEEADIPYVFVPHQYYLGIAATVHGGFPSSCSVVMLRRAEDKKLYKKFDRVHKQVKELDMTSSWASCREDASIYYKYYRG</sequence>
<dbReference type="InterPro" id="IPR007751">
    <property type="entry name" value="DUF676_lipase-like"/>
</dbReference>
<protein>
    <recommendedName>
        <fullName evidence="7">DUF676 domain-containing protein</fullName>
    </recommendedName>
</protein>
<dbReference type="eggNOG" id="KOG4372">
    <property type="taxonomic scope" value="Eukaryota"/>
</dbReference>
<dbReference type="PANTHER" id="PTHR12482">
    <property type="entry name" value="LIPASE ROG1-RELATED-RELATED"/>
    <property type="match status" value="1"/>
</dbReference>
<dbReference type="PaxDb" id="55529-EKX44513"/>
<evidence type="ECO:0000259" key="2">
    <source>
        <dbReference type="Pfam" id="PF01248"/>
    </source>
</evidence>
<evidence type="ECO:0008006" key="7">
    <source>
        <dbReference type="Google" id="ProtNLM"/>
    </source>
</evidence>
<dbReference type="HOGENOM" id="CLU_356604_0_0_1"/>
<dbReference type="SUPFAM" id="SSF53474">
    <property type="entry name" value="alpha/beta-Hydrolases"/>
    <property type="match status" value="1"/>
</dbReference>
<evidence type="ECO:0000313" key="6">
    <source>
        <dbReference type="Proteomes" id="UP000011087"/>
    </source>
</evidence>
<dbReference type="EMBL" id="JH993004">
    <property type="protein sequence ID" value="EKX44513.1"/>
    <property type="molecule type" value="Genomic_DNA"/>
</dbReference>
<dbReference type="Pfam" id="PF01248">
    <property type="entry name" value="Ribosomal_L7Ae"/>
    <property type="match status" value="1"/>
</dbReference>
<feature type="domain" description="DUF676" evidence="3">
    <location>
        <begin position="156"/>
        <end position="357"/>
    </location>
</feature>
<dbReference type="GeneID" id="17301077"/>
<dbReference type="EnsemblProtists" id="EKX44513">
    <property type="protein sequence ID" value="EKX44513"/>
    <property type="gene ID" value="GUITHDRAFT_109633"/>
</dbReference>
<gene>
    <name evidence="4" type="ORF">GUITHDRAFT_109633</name>
</gene>
<dbReference type="InterPro" id="IPR044294">
    <property type="entry name" value="Lipase-like"/>
</dbReference>
<name>L1J7J1_GUITC</name>
<evidence type="ECO:0000259" key="3">
    <source>
        <dbReference type="Pfam" id="PF05057"/>
    </source>
</evidence>
<accession>L1J7J1</accession>
<reference evidence="5" key="3">
    <citation type="submission" date="2016-03" db="UniProtKB">
        <authorList>
            <consortium name="EnsemblProtists"/>
        </authorList>
    </citation>
    <scope>IDENTIFICATION</scope>
</reference>
<reference evidence="6" key="2">
    <citation type="submission" date="2012-11" db="EMBL/GenBank/DDBJ databases">
        <authorList>
            <person name="Kuo A."/>
            <person name="Curtis B.A."/>
            <person name="Tanifuji G."/>
            <person name="Burki F."/>
            <person name="Gruber A."/>
            <person name="Irimia M."/>
            <person name="Maruyama S."/>
            <person name="Arias M.C."/>
            <person name="Ball S.G."/>
            <person name="Gile G.H."/>
            <person name="Hirakawa Y."/>
            <person name="Hopkins J.F."/>
            <person name="Rensing S.A."/>
            <person name="Schmutz J."/>
            <person name="Symeonidi A."/>
            <person name="Elias M."/>
            <person name="Eveleigh R.J."/>
            <person name="Herman E.K."/>
            <person name="Klute M.J."/>
            <person name="Nakayama T."/>
            <person name="Obornik M."/>
            <person name="Reyes-Prieto A."/>
            <person name="Armbrust E.V."/>
            <person name="Aves S.J."/>
            <person name="Beiko R.G."/>
            <person name="Coutinho P."/>
            <person name="Dacks J.B."/>
            <person name="Durnford D.G."/>
            <person name="Fast N.M."/>
            <person name="Green B.R."/>
            <person name="Grisdale C."/>
            <person name="Hempe F."/>
            <person name="Henrissat B."/>
            <person name="Hoppner M.P."/>
            <person name="Ishida K.-I."/>
            <person name="Kim E."/>
            <person name="Koreny L."/>
            <person name="Kroth P.G."/>
            <person name="Liu Y."/>
            <person name="Malik S.-B."/>
            <person name="Maier U.G."/>
            <person name="McRose D."/>
            <person name="Mock T."/>
            <person name="Neilson J.A."/>
            <person name="Onodera N.T."/>
            <person name="Poole A.M."/>
            <person name="Pritham E.J."/>
            <person name="Richards T.A."/>
            <person name="Rocap G."/>
            <person name="Roy S.W."/>
            <person name="Sarai C."/>
            <person name="Schaack S."/>
            <person name="Shirato S."/>
            <person name="Slamovits C.H."/>
            <person name="Spencer D.F."/>
            <person name="Suzuki S."/>
            <person name="Worden A.Z."/>
            <person name="Zauner S."/>
            <person name="Barry K."/>
            <person name="Bell C."/>
            <person name="Bharti A.K."/>
            <person name="Crow J.A."/>
            <person name="Grimwood J."/>
            <person name="Kramer R."/>
            <person name="Lindquist E."/>
            <person name="Lucas S."/>
            <person name="Salamov A."/>
            <person name="McFadden G.I."/>
            <person name="Lane C.E."/>
            <person name="Keeling P.J."/>
            <person name="Gray M.W."/>
            <person name="Grigoriev I.V."/>
            <person name="Archibald J.M."/>
        </authorList>
    </citation>
    <scope>NUCLEOTIDE SEQUENCE</scope>
    <source>
        <strain evidence="6">CCMP2712</strain>
    </source>
</reference>
<evidence type="ECO:0000313" key="5">
    <source>
        <dbReference type="EnsemblProtists" id="EKX44513"/>
    </source>
</evidence>
<dbReference type="InterPro" id="IPR029064">
    <property type="entry name" value="Ribosomal_eL30-like_sf"/>
</dbReference>
<feature type="domain" description="Ribosomal protein eL8/eL30/eS12/Gadd45" evidence="2">
    <location>
        <begin position="688"/>
        <end position="730"/>
    </location>
</feature>
<dbReference type="Gene3D" id="3.30.1330.30">
    <property type="match status" value="1"/>
</dbReference>
<proteinExistence type="predicted"/>
<dbReference type="InterPro" id="IPR029058">
    <property type="entry name" value="AB_hydrolase_fold"/>
</dbReference>
<dbReference type="AlphaFoldDB" id="L1J7J1"/>
<dbReference type="SUPFAM" id="SSF55315">
    <property type="entry name" value="L30e-like"/>
    <property type="match status" value="1"/>
</dbReference>
<feature type="region of interest" description="Disordered" evidence="1">
    <location>
        <begin position="507"/>
        <end position="532"/>
    </location>
</feature>
<dbReference type="Gene3D" id="3.40.50.1820">
    <property type="entry name" value="alpha/beta hydrolase"/>
    <property type="match status" value="1"/>
</dbReference>